<dbReference type="EMBL" id="CAXHTA020000015">
    <property type="protein sequence ID" value="CAL5226074.1"/>
    <property type="molecule type" value="Genomic_DNA"/>
</dbReference>
<evidence type="ECO:0000256" key="2">
    <source>
        <dbReference type="ARBA" id="ARBA00009986"/>
    </source>
</evidence>
<evidence type="ECO:0000313" key="18">
    <source>
        <dbReference type="EMBL" id="CAL5226074.1"/>
    </source>
</evidence>
<evidence type="ECO:0000256" key="11">
    <source>
        <dbReference type="PROSITE-ProRule" id="PRU10007"/>
    </source>
</evidence>
<comment type="similarity">
    <text evidence="2 12">Belongs to the aldehyde dehydrogenase family.</text>
</comment>
<dbReference type="InterPro" id="IPR011766">
    <property type="entry name" value="TPP_enzyme_TPP-bd"/>
</dbReference>
<dbReference type="Gene3D" id="3.40.605.10">
    <property type="entry name" value="Aldehyde Dehydrogenase, Chain A, domain 1"/>
    <property type="match status" value="1"/>
</dbReference>
<dbReference type="CDD" id="cd07035">
    <property type="entry name" value="TPP_PYR_POX_like"/>
    <property type="match status" value="1"/>
</dbReference>
<accession>A0ABP1G6B3</accession>
<dbReference type="Gene3D" id="3.40.50.1220">
    <property type="entry name" value="TPP-binding domain"/>
    <property type="match status" value="1"/>
</dbReference>
<evidence type="ECO:0000256" key="3">
    <source>
        <dbReference type="ARBA" id="ARBA00023002"/>
    </source>
</evidence>
<dbReference type="InterPro" id="IPR000399">
    <property type="entry name" value="TPP-bd_CS"/>
</dbReference>
<evidence type="ECO:0000256" key="4">
    <source>
        <dbReference type="ARBA" id="ARBA00023052"/>
    </source>
</evidence>
<keyword evidence="4" id="KW-0786">Thiamine pyrophosphate</keyword>
<evidence type="ECO:0000256" key="6">
    <source>
        <dbReference type="ARBA" id="ARBA00040853"/>
    </source>
</evidence>
<evidence type="ECO:0000256" key="1">
    <source>
        <dbReference type="ARBA" id="ARBA00007812"/>
    </source>
</evidence>
<comment type="caution">
    <text evidence="18">The sequence shown here is derived from an EMBL/GenBank/DDBJ whole genome shotgun (WGS) entry which is preliminary data.</text>
</comment>
<comment type="catalytic activity">
    <reaction evidence="10">
        <text>D-glyceraldehyde 3-phosphate + NADP(+) + H2O = (2R)-3-phosphoglycerate + NADPH + 2 H(+)</text>
        <dbReference type="Rhea" id="RHEA:14669"/>
        <dbReference type="ChEBI" id="CHEBI:15377"/>
        <dbReference type="ChEBI" id="CHEBI:15378"/>
        <dbReference type="ChEBI" id="CHEBI:57783"/>
        <dbReference type="ChEBI" id="CHEBI:58272"/>
        <dbReference type="ChEBI" id="CHEBI:58349"/>
        <dbReference type="ChEBI" id="CHEBI:59776"/>
        <dbReference type="EC" id="1.2.1.9"/>
    </reaction>
</comment>
<dbReference type="Gene3D" id="3.40.309.10">
    <property type="entry name" value="Aldehyde Dehydrogenase, Chain A, domain 2"/>
    <property type="match status" value="1"/>
</dbReference>
<evidence type="ECO:0000259" key="16">
    <source>
        <dbReference type="Pfam" id="PF02775"/>
    </source>
</evidence>
<reference evidence="18 19" key="1">
    <citation type="submission" date="2024-06" db="EMBL/GenBank/DDBJ databases">
        <authorList>
            <person name="Kraege A."/>
            <person name="Thomma B."/>
        </authorList>
    </citation>
    <scope>NUCLEOTIDE SEQUENCE [LARGE SCALE GENOMIC DNA]</scope>
</reference>
<feature type="active site" evidence="11">
    <location>
        <position position="865"/>
    </location>
</feature>
<dbReference type="Pfam" id="PF02776">
    <property type="entry name" value="TPP_enzyme_N"/>
    <property type="match status" value="1"/>
</dbReference>
<protein>
    <recommendedName>
        <fullName evidence="6">NADP-dependent glyceraldehyde-3-phosphate dehydrogenase</fullName>
        <ecNumber evidence="5">1.2.1.9</ecNumber>
    </recommendedName>
    <alternativeName>
        <fullName evidence="7">Glyceraldehyde-3-phosphate dehydrogenase [NADP(+)]</fullName>
    </alternativeName>
    <alternativeName>
        <fullName evidence="8">Non-phosphorylating glyceraldehyde 3-phosphate dehydrogenase</fullName>
    </alternativeName>
    <alternativeName>
        <fullName evidence="9">Triosephosphate dehydrogenase</fullName>
    </alternativeName>
</protein>
<keyword evidence="3 12" id="KW-0560">Oxidoreductase</keyword>
<dbReference type="InterPro" id="IPR051020">
    <property type="entry name" value="ALDH-related_metabolic_enz"/>
</dbReference>
<feature type="domain" description="Aldehyde dehydrogenase" evidence="14">
    <location>
        <begin position="634"/>
        <end position="1087"/>
    </location>
</feature>
<evidence type="ECO:0000256" key="12">
    <source>
        <dbReference type="RuleBase" id="RU003345"/>
    </source>
</evidence>
<feature type="domain" description="Thiamine pyrophosphate enzyme central" evidence="15">
    <location>
        <begin position="208"/>
        <end position="342"/>
    </location>
</feature>
<dbReference type="InterPro" id="IPR029061">
    <property type="entry name" value="THDP-binding"/>
</dbReference>
<dbReference type="InterPro" id="IPR016162">
    <property type="entry name" value="Ald_DH_N"/>
</dbReference>
<dbReference type="InterPro" id="IPR029035">
    <property type="entry name" value="DHS-like_NAD/FAD-binding_dom"/>
</dbReference>
<keyword evidence="19" id="KW-1185">Reference proteome</keyword>
<gene>
    <name evidence="18" type="primary">g8888</name>
    <name evidence="18" type="ORF">VP750_LOCUS7980</name>
</gene>
<dbReference type="PROSITE" id="PS00687">
    <property type="entry name" value="ALDEHYDE_DEHYDR_GLU"/>
    <property type="match status" value="1"/>
</dbReference>
<dbReference type="Proteomes" id="UP001497392">
    <property type="component" value="Unassembled WGS sequence"/>
</dbReference>
<dbReference type="InterPro" id="IPR015590">
    <property type="entry name" value="Aldehyde_DH_dom"/>
</dbReference>
<dbReference type="SUPFAM" id="SSF52518">
    <property type="entry name" value="Thiamin diphosphate-binding fold (THDP-binding)"/>
    <property type="match status" value="2"/>
</dbReference>
<dbReference type="InterPro" id="IPR012000">
    <property type="entry name" value="Thiamin_PyroP_enz_cen_dom"/>
</dbReference>
<dbReference type="PANTHER" id="PTHR42991">
    <property type="entry name" value="ALDEHYDE DEHYDROGENASE"/>
    <property type="match status" value="1"/>
</dbReference>
<proteinExistence type="inferred from homology"/>
<evidence type="ECO:0000256" key="13">
    <source>
        <dbReference type="SAM" id="MobiDB-lite"/>
    </source>
</evidence>
<dbReference type="Pfam" id="PF02775">
    <property type="entry name" value="TPP_enzyme_C"/>
    <property type="match status" value="1"/>
</dbReference>
<evidence type="ECO:0000256" key="8">
    <source>
        <dbReference type="ARBA" id="ARBA00042646"/>
    </source>
</evidence>
<dbReference type="InterPro" id="IPR029510">
    <property type="entry name" value="Ald_DH_CS_GLU"/>
</dbReference>
<dbReference type="InterPro" id="IPR016163">
    <property type="entry name" value="Ald_DH_C"/>
</dbReference>
<sequence>MQRGSRKDGVDMTLMGHDTKASDLFVAALENEGVTLIFALPGEENIDLVESLRRSQTIQTITVRHEQAGGFMAATYGRLTGRAGVCLTTLGPGATNTTTAVAYAHLGAFPALFITGQKPILKSKQGAFQIVDVVSMLRPITKFAKQATDGSIVSAYIREAVRRAEEERPGAVHIELPEDIAHQTVPEEEAVLYNRDKVRRPIPEEKAISRAVEMIRACKHPLLVIGAGANRKMTSNMVRRFVELTKIPWVESQMGKGVIDARQPEYMGTAAISDGDYVHVAINHADLIIMVGHDVVEKPPFFMHPKDTRKVIHVNYFSAVIDPVYFPHLEVIGDIGNAIWQLCERIKNSPPSWDTRYFAYISRQMALHMTQGTDDCALPMAPPRLVALIRHAMPEDGIVCLDNGLYKVWFARQYKAYQPNTLLLDNALATMGAGLPSAMAAKLVKPDKVVLAIVGDGGFLMNSQELATAVSMKMDLTVLILNDNAYGMIKWKQEGAGFQDFALDLSNPDFVKYAEAYGAKGYRIREVGQFEGIIQHCLSTPGVHVIDLPIDYAVSAHLQVPALRKHLAATLKSEEEYLAGTAAQEQRPACDAARPQTPPPQEQQLRQAHVSSHPVETVTSYPYYLANEPIHGKEQLDVSNKYSGQVAYRVAVASPEEISRAIAAAEKAAPAMAAMGSYQRKEVLEHCVREFERRFEDLAISLCVEAGKPIKDSRGEVQRLIDTFKIAAEEATRLYGEFAPMDLSQRTKGFQSIVRRFPIGPVSMVSPFNFPLNLAAHKIAPALAVGCPFVLKPASRTPIGALIIAEILSSAPHLPLGAFSVLPCSREGADLFTTDPRFKLLTFTGSPSVGWEMKARAGKKAVVLELGGNAAAIIEDYRGPTELEAIIPKLTFGAFYQSGQSCISLQRLFVRHDHYEEVKEKLVWAVKQLKSGDPRQEDTFIGPLISQKEAQRVESWIADALSKGAKVLAGGTREGAIMEATLLEGVPRNCDVMQNEVFGPVLILERYAVYRDAINSVNDSKYGLQAGVFTHDLDKVWYAFEKLDVGGVVVGHVPSIRVDAQPYGGVKESGLGREGVRWTMKDMTEERVLMMANVGGPDSF</sequence>
<dbReference type="InterPro" id="IPR012001">
    <property type="entry name" value="Thiamin_PyroP_enz_TPP-bd_dom"/>
</dbReference>
<evidence type="ECO:0000259" key="15">
    <source>
        <dbReference type="Pfam" id="PF00205"/>
    </source>
</evidence>
<evidence type="ECO:0000259" key="17">
    <source>
        <dbReference type="Pfam" id="PF02776"/>
    </source>
</evidence>
<feature type="domain" description="Thiamine pyrophosphate enzyme TPP-binding" evidence="16">
    <location>
        <begin position="402"/>
        <end position="547"/>
    </location>
</feature>
<dbReference type="Pfam" id="PF00205">
    <property type="entry name" value="TPP_enzyme_M"/>
    <property type="match status" value="1"/>
</dbReference>
<dbReference type="PROSITE" id="PS00187">
    <property type="entry name" value="TPP_ENZYMES"/>
    <property type="match status" value="1"/>
</dbReference>
<evidence type="ECO:0000313" key="19">
    <source>
        <dbReference type="Proteomes" id="UP001497392"/>
    </source>
</evidence>
<dbReference type="CDD" id="cd07147">
    <property type="entry name" value="ALDH_F21_RNP123"/>
    <property type="match status" value="1"/>
</dbReference>
<dbReference type="SUPFAM" id="SSF53720">
    <property type="entry name" value="ALDH-like"/>
    <property type="match status" value="1"/>
</dbReference>
<dbReference type="Gene3D" id="3.40.50.970">
    <property type="match status" value="2"/>
</dbReference>
<evidence type="ECO:0000259" key="14">
    <source>
        <dbReference type="Pfam" id="PF00171"/>
    </source>
</evidence>
<name>A0ABP1G6B3_9CHLO</name>
<organism evidence="18 19">
    <name type="scientific">Coccomyxa viridis</name>
    <dbReference type="NCBI Taxonomy" id="1274662"/>
    <lineage>
        <taxon>Eukaryota</taxon>
        <taxon>Viridiplantae</taxon>
        <taxon>Chlorophyta</taxon>
        <taxon>core chlorophytes</taxon>
        <taxon>Trebouxiophyceae</taxon>
        <taxon>Trebouxiophyceae incertae sedis</taxon>
        <taxon>Coccomyxaceae</taxon>
        <taxon>Coccomyxa</taxon>
    </lineage>
</organism>
<dbReference type="NCBIfam" id="NF006187">
    <property type="entry name" value="PRK08322.1"/>
    <property type="match status" value="1"/>
</dbReference>
<dbReference type="SUPFAM" id="SSF52467">
    <property type="entry name" value="DHS-like NAD/FAD-binding domain"/>
    <property type="match status" value="1"/>
</dbReference>
<comment type="similarity">
    <text evidence="1">Belongs to the TPP enzyme family.</text>
</comment>
<dbReference type="Pfam" id="PF00171">
    <property type="entry name" value="Aldedh"/>
    <property type="match status" value="1"/>
</dbReference>
<evidence type="ECO:0000256" key="9">
    <source>
        <dbReference type="ARBA" id="ARBA00043052"/>
    </source>
</evidence>
<evidence type="ECO:0000256" key="10">
    <source>
        <dbReference type="ARBA" id="ARBA00049186"/>
    </source>
</evidence>
<evidence type="ECO:0000256" key="7">
    <source>
        <dbReference type="ARBA" id="ARBA00042470"/>
    </source>
</evidence>
<feature type="region of interest" description="Disordered" evidence="13">
    <location>
        <begin position="580"/>
        <end position="601"/>
    </location>
</feature>
<dbReference type="InterPro" id="IPR016161">
    <property type="entry name" value="Ald_DH/histidinol_DH"/>
</dbReference>
<feature type="domain" description="Thiamine pyrophosphate enzyme N-terminal TPP-binding" evidence="17">
    <location>
        <begin position="20"/>
        <end position="136"/>
    </location>
</feature>
<dbReference type="EC" id="1.2.1.9" evidence="5"/>
<evidence type="ECO:0000256" key="5">
    <source>
        <dbReference type="ARBA" id="ARBA00038980"/>
    </source>
</evidence>
<dbReference type="PANTHER" id="PTHR42991:SF1">
    <property type="entry name" value="ALDEHYDE DEHYDROGENASE"/>
    <property type="match status" value="1"/>
</dbReference>